<proteinExistence type="predicted"/>
<dbReference type="AlphaFoldDB" id="A0A1Y6CS44"/>
<name>A0A1Y6CS44_9PROT</name>
<feature type="non-terminal residue" evidence="1">
    <location>
        <position position="52"/>
    </location>
</feature>
<accession>A0A1Y6CS44</accession>
<sequence>MRKKPDISLFDLRVTGPAFRTALGKLDPRSLYRNPVMFVTEVVAALSTLIFF</sequence>
<keyword evidence="2" id="KW-1185">Reference proteome</keyword>
<protein>
    <submittedName>
        <fullName evidence="1">K+-transporting ATPase ATPase B chain</fullName>
    </submittedName>
</protein>
<evidence type="ECO:0000313" key="2">
    <source>
        <dbReference type="Proteomes" id="UP000192917"/>
    </source>
</evidence>
<gene>
    <name evidence="1" type="ORF">SAMN05428998_15711</name>
</gene>
<dbReference type="EMBL" id="FWZX01000057">
    <property type="protein sequence ID" value="SMF84637.1"/>
    <property type="molecule type" value="Genomic_DNA"/>
</dbReference>
<organism evidence="1 2">
    <name type="scientific">Tistlia consotensis USBA 355</name>
    <dbReference type="NCBI Taxonomy" id="560819"/>
    <lineage>
        <taxon>Bacteria</taxon>
        <taxon>Pseudomonadati</taxon>
        <taxon>Pseudomonadota</taxon>
        <taxon>Alphaproteobacteria</taxon>
        <taxon>Rhodospirillales</taxon>
        <taxon>Rhodovibrionaceae</taxon>
        <taxon>Tistlia</taxon>
    </lineage>
</organism>
<dbReference type="Proteomes" id="UP000192917">
    <property type="component" value="Unassembled WGS sequence"/>
</dbReference>
<reference evidence="1 2" key="1">
    <citation type="submission" date="2017-04" db="EMBL/GenBank/DDBJ databases">
        <authorList>
            <person name="Afonso C.L."/>
            <person name="Miller P.J."/>
            <person name="Scott M.A."/>
            <person name="Spackman E."/>
            <person name="Goraichik I."/>
            <person name="Dimitrov K.M."/>
            <person name="Suarez D.L."/>
            <person name="Swayne D.E."/>
        </authorList>
    </citation>
    <scope>NUCLEOTIDE SEQUENCE [LARGE SCALE GENOMIC DNA]</scope>
    <source>
        <strain evidence="1 2">USBA 355</strain>
    </source>
</reference>
<evidence type="ECO:0000313" key="1">
    <source>
        <dbReference type="EMBL" id="SMF84637.1"/>
    </source>
</evidence>